<evidence type="ECO:0000313" key="1">
    <source>
        <dbReference type="EMBL" id="GMF01074.1"/>
    </source>
</evidence>
<proteinExistence type="predicted"/>
<protein>
    <submittedName>
        <fullName evidence="1">Unnamed protein product</fullName>
    </submittedName>
</protein>
<accession>A0ACB5U4K9</accession>
<comment type="caution">
    <text evidence="1">The sequence shown here is derived from an EMBL/GenBank/DDBJ whole genome shotgun (WGS) entry which is preliminary data.</text>
</comment>
<dbReference type="EMBL" id="BSXS01011693">
    <property type="protein sequence ID" value="GMF01074.1"/>
    <property type="molecule type" value="Genomic_DNA"/>
</dbReference>
<reference evidence="1" key="1">
    <citation type="submission" date="2023-04" db="EMBL/GenBank/DDBJ databases">
        <title>Ambrosiozyma monospora NBRC 10751.</title>
        <authorList>
            <person name="Ichikawa N."/>
            <person name="Sato H."/>
            <person name="Tonouchi N."/>
        </authorList>
    </citation>
    <scope>NUCLEOTIDE SEQUENCE</scope>
    <source>
        <strain evidence="1">NBRC 10751</strain>
    </source>
</reference>
<evidence type="ECO:0000313" key="2">
    <source>
        <dbReference type="Proteomes" id="UP001165064"/>
    </source>
</evidence>
<dbReference type="Proteomes" id="UP001165064">
    <property type="component" value="Unassembled WGS sequence"/>
</dbReference>
<organism evidence="1 2">
    <name type="scientific">Ambrosiozyma monospora</name>
    <name type="common">Yeast</name>
    <name type="synonym">Endomycopsis monosporus</name>
    <dbReference type="NCBI Taxonomy" id="43982"/>
    <lineage>
        <taxon>Eukaryota</taxon>
        <taxon>Fungi</taxon>
        <taxon>Dikarya</taxon>
        <taxon>Ascomycota</taxon>
        <taxon>Saccharomycotina</taxon>
        <taxon>Pichiomycetes</taxon>
        <taxon>Pichiales</taxon>
        <taxon>Pichiaceae</taxon>
        <taxon>Ambrosiozyma</taxon>
    </lineage>
</organism>
<name>A0ACB5U4K9_AMBMO</name>
<sequence length="86" mass="10087">MISKNLPKHVMVVRHPDYRCTTLYFMTVGNVIGRSLRLVHENHLKDQNGNSRKHKFQDHDMKDEKAKKQKLNEAVLESVPDLKVYS</sequence>
<gene>
    <name evidence="1" type="ORF">Amon02_001115900</name>
</gene>
<keyword evidence="2" id="KW-1185">Reference proteome</keyword>